<dbReference type="KEGG" id="sdf:ACG33_12565"/>
<dbReference type="AlphaFoldDB" id="A0A127FDW7"/>
<dbReference type="EMBL" id="CP011971">
    <property type="protein sequence ID" value="AMN47915.1"/>
    <property type="molecule type" value="Genomic_DNA"/>
</dbReference>
<evidence type="ECO:0008006" key="3">
    <source>
        <dbReference type="Google" id="ProtNLM"/>
    </source>
</evidence>
<organism evidence="1 2">
    <name type="scientific">Steroidobacter denitrificans</name>
    <dbReference type="NCBI Taxonomy" id="465721"/>
    <lineage>
        <taxon>Bacteria</taxon>
        <taxon>Pseudomonadati</taxon>
        <taxon>Pseudomonadota</taxon>
        <taxon>Gammaproteobacteria</taxon>
        <taxon>Steroidobacterales</taxon>
        <taxon>Steroidobacteraceae</taxon>
        <taxon>Steroidobacter</taxon>
    </lineage>
</organism>
<dbReference type="PATRIC" id="fig|465721.4.peg.2686"/>
<dbReference type="Pfam" id="PF04328">
    <property type="entry name" value="Sel_put"/>
    <property type="match status" value="1"/>
</dbReference>
<protein>
    <recommendedName>
        <fullName evidence="3">YbdD/YjiX family protein</fullName>
    </recommendedName>
</protein>
<dbReference type="Proteomes" id="UP000070250">
    <property type="component" value="Chromosome"/>
</dbReference>
<dbReference type="OrthoDB" id="8537229at2"/>
<keyword evidence="2" id="KW-1185">Reference proteome</keyword>
<name>A0A127FDW7_STEDE</name>
<evidence type="ECO:0000313" key="1">
    <source>
        <dbReference type="EMBL" id="AMN47915.1"/>
    </source>
</evidence>
<sequence length="59" mass="7044">MKKIIGRLWEFVRELSGDDAYERYLAYHGTAHPHAPAMTRRAFYLSEQRRKWSGVQRCC</sequence>
<dbReference type="InterPro" id="IPR007423">
    <property type="entry name" value="Sel_put"/>
</dbReference>
<evidence type="ECO:0000313" key="2">
    <source>
        <dbReference type="Proteomes" id="UP000070250"/>
    </source>
</evidence>
<dbReference type="STRING" id="465721.ACG33_12565"/>
<accession>A0A127FDW7</accession>
<proteinExistence type="predicted"/>
<reference evidence="1 2" key="1">
    <citation type="submission" date="2015-06" db="EMBL/GenBank/DDBJ databases">
        <title>A Comprehensive Approach to Explore the Metabolic and Phylogenetic Diversity of Bacterial Steroid Degradation in the Environment: Testosterone as an Example.</title>
        <authorList>
            <person name="Yang F.-C."/>
            <person name="Chen Y.-L."/>
            <person name="Yu C.-P."/>
            <person name="Tang S.-L."/>
            <person name="Wang P.-H."/>
            <person name="Ismail W."/>
            <person name="Wang C.-H."/>
            <person name="Yang C.-Y."/>
            <person name="Chiang Y.-R."/>
        </authorList>
    </citation>
    <scope>NUCLEOTIDE SEQUENCE [LARGE SCALE GENOMIC DNA]</scope>
    <source>
        <strain evidence="1 2">DSM 18526</strain>
    </source>
</reference>
<gene>
    <name evidence="1" type="ORF">ACG33_12565</name>
</gene>